<comment type="caution">
    <text evidence="1">The sequence shown here is derived from an EMBL/GenBank/DDBJ whole genome shotgun (WGS) entry which is preliminary data.</text>
</comment>
<gene>
    <name evidence="1" type="ORF">AFUS01_LOCUS31983</name>
</gene>
<protein>
    <submittedName>
        <fullName evidence="1">Uncharacterized protein</fullName>
    </submittedName>
</protein>
<evidence type="ECO:0000313" key="2">
    <source>
        <dbReference type="Proteomes" id="UP000708208"/>
    </source>
</evidence>
<keyword evidence="2" id="KW-1185">Reference proteome</keyword>
<dbReference type="Proteomes" id="UP000708208">
    <property type="component" value="Unassembled WGS sequence"/>
</dbReference>
<dbReference type="EMBL" id="CAJVCH010517807">
    <property type="protein sequence ID" value="CAG7821656.1"/>
    <property type="molecule type" value="Genomic_DNA"/>
</dbReference>
<proteinExistence type="predicted"/>
<evidence type="ECO:0000313" key="1">
    <source>
        <dbReference type="EMBL" id="CAG7821656.1"/>
    </source>
</evidence>
<organism evidence="1 2">
    <name type="scientific">Allacma fusca</name>
    <dbReference type="NCBI Taxonomy" id="39272"/>
    <lineage>
        <taxon>Eukaryota</taxon>
        <taxon>Metazoa</taxon>
        <taxon>Ecdysozoa</taxon>
        <taxon>Arthropoda</taxon>
        <taxon>Hexapoda</taxon>
        <taxon>Collembola</taxon>
        <taxon>Symphypleona</taxon>
        <taxon>Sminthuridae</taxon>
        <taxon>Allacma</taxon>
    </lineage>
</organism>
<name>A0A8J2KPK2_9HEXA</name>
<sequence length="134" mass="15303">MKLCDSNSEENLLLTDHRKIYTMQFEGKKVEKFIRPQRKNTTGTLYLSAAQSQSYHLGLGFIRVLKLRDTISSKSALLLADSFGLIEESPGVAAHTPSLIEDTQPFSLVIVKKEKKLYSRFLTVQTIDYLYKQE</sequence>
<accession>A0A8J2KPK2</accession>
<reference evidence="1" key="1">
    <citation type="submission" date="2021-06" db="EMBL/GenBank/DDBJ databases">
        <authorList>
            <person name="Hodson N. C."/>
            <person name="Mongue J. A."/>
            <person name="Jaron S. K."/>
        </authorList>
    </citation>
    <scope>NUCLEOTIDE SEQUENCE</scope>
</reference>
<dbReference type="AlphaFoldDB" id="A0A8J2KPK2"/>